<organism evidence="1">
    <name type="scientific">bioreactor metagenome</name>
    <dbReference type="NCBI Taxonomy" id="1076179"/>
    <lineage>
        <taxon>unclassified sequences</taxon>
        <taxon>metagenomes</taxon>
        <taxon>ecological metagenomes</taxon>
    </lineage>
</organism>
<reference evidence="1" key="1">
    <citation type="submission" date="2019-08" db="EMBL/GenBank/DDBJ databases">
        <authorList>
            <person name="Kucharzyk K."/>
            <person name="Murdoch R.W."/>
            <person name="Higgins S."/>
            <person name="Loffler F."/>
        </authorList>
    </citation>
    <scope>NUCLEOTIDE SEQUENCE</scope>
</reference>
<sequence>MFARLWHDSLIRGDDQNDDIKTAHSCQHILDKSLMTRDVDESGSSSTRQIKISKPNLDGDSTLLFFFQSIGFNMGQGSNQGRLSMIHMTSCPDDNMFHVTPTLLAKLPRAHLLRG</sequence>
<protein>
    <submittedName>
        <fullName evidence="1">Uncharacterized protein</fullName>
    </submittedName>
</protein>
<evidence type="ECO:0000313" key="1">
    <source>
        <dbReference type="EMBL" id="MPM81160.1"/>
    </source>
</evidence>
<comment type="caution">
    <text evidence="1">The sequence shown here is derived from an EMBL/GenBank/DDBJ whole genome shotgun (WGS) entry which is preliminary data.</text>
</comment>
<name>A0A645CVH5_9ZZZZ</name>
<dbReference type="AlphaFoldDB" id="A0A645CVH5"/>
<gene>
    <name evidence="1" type="ORF">SDC9_128212</name>
</gene>
<accession>A0A645CVH5</accession>
<proteinExistence type="predicted"/>
<dbReference type="EMBL" id="VSSQ01030584">
    <property type="protein sequence ID" value="MPM81160.1"/>
    <property type="molecule type" value="Genomic_DNA"/>
</dbReference>